<name>A0A238YLA7_9PROT</name>
<organism evidence="1 2">
    <name type="scientific">Methylobacillus rhizosphaerae</name>
    <dbReference type="NCBI Taxonomy" id="551994"/>
    <lineage>
        <taxon>Bacteria</taxon>
        <taxon>Pseudomonadati</taxon>
        <taxon>Pseudomonadota</taxon>
        <taxon>Betaproteobacteria</taxon>
        <taxon>Nitrosomonadales</taxon>
        <taxon>Methylophilaceae</taxon>
        <taxon>Methylobacillus</taxon>
    </lineage>
</organism>
<dbReference type="EMBL" id="FZOA01000002">
    <property type="protein sequence ID" value="SNR71404.1"/>
    <property type="molecule type" value="Genomic_DNA"/>
</dbReference>
<dbReference type="AlphaFoldDB" id="A0A238YLA7"/>
<proteinExistence type="predicted"/>
<evidence type="ECO:0000313" key="1">
    <source>
        <dbReference type="EMBL" id="SNR71404.1"/>
    </source>
</evidence>
<dbReference type="Proteomes" id="UP000198305">
    <property type="component" value="Unassembled WGS sequence"/>
</dbReference>
<evidence type="ECO:0000313" key="2">
    <source>
        <dbReference type="Proteomes" id="UP000198305"/>
    </source>
</evidence>
<gene>
    <name evidence="1" type="ORF">SAMN05192560_0663</name>
</gene>
<reference evidence="2" key="1">
    <citation type="submission" date="2017-06" db="EMBL/GenBank/DDBJ databases">
        <authorList>
            <person name="Varghese N."/>
            <person name="Submissions S."/>
        </authorList>
    </citation>
    <scope>NUCLEOTIDE SEQUENCE [LARGE SCALE GENOMIC DNA]</scope>
    <source>
        <strain evidence="2">Ca-68</strain>
    </source>
</reference>
<accession>A0A238YLA7</accession>
<keyword evidence="2" id="KW-1185">Reference proteome</keyword>
<sequence>MIYASYQAGVRAVLMSHKSVKKIVELFCYKAIDIISGIDILIPQRIATNVC</sequence>
<protein>
    <submittedName>
        <fullName evidence="1">Uncharacterized protein</fullName>
    </submittedName>
</protein>